<comment type="function">
    <text evidence="3 4">Co-chaperone involved in the maturation of iron-sulfur cluster-containing proteins. Seems to help targeting proteins to be folded toward HscA.</text>
</comment>
<feature type="domain" description="J" evidence="5">
    <location>
        <begin position="7"/>
        <end position="81"/>
    </location>
</feature>
<dbReference type="Proteomes" id="UP000295135">
    <property type="component" value="Unassembled WGS sequence"/>
</dbReference>
<dbReference type="SUPFAM" id="SSF47144">
    <property type="entry name" value="HSC20 (HSCB), C-terminal oligomerisation domain"/>
    <property type="match status" value="1"/>
</dbReference>
<protein>
    <recommendedName>
        <fullName evidence="4">Co-chaperone protein HscB homolog</fullName>
    </recommendedName>
</protein>
<name>A0A4R3JUB1_9PROT</name>
<gene>
    <name evidence="4" type="primary">hscB</name>
    <name evidence="6" type="ORF">EDC61_11056</name>
</gene>
<evidence type="ECO:0000256" key="2">
    <source>
        <dbReference type="ARBA" id="ARBA00023186"/>
    </source>
</evidence>
<evidence type="ECO:0000313" key="7">
    <source>
        <dbReference type="Proteomes" id="UP000295135"/>
    </source>
</evidence>
<comment type="similarity">
    <text evidence="1 4">Belongs to the HscB family.</text>
</comment>
<dbReference type="Gene3D" id="1.20.1280.20">
    <property type="entry name" value="HscB, C-terminal domain"/>
    <property type="match status" value="1"/>
</dbReference>
<comment type="subunit">
    <text evidence="4">Interacts with HscA and stimulates its ATPase activity.</text>
</comment>
<dbReference type="GO" id="GO:0044571">
    <property type="term" value="P:[2Fe-2S] cluster assembly"/>
    <property type="evidence" value="ECO:0007669"/>
    <property type="project" value="InterPro"/>
</dbReference>
<evidence type="ECO:0000313" key="6">
    <source>
        <dbReference type="EMBL" id="TCS71330.1"/>
    </source>
</evidence>
<dbReference type="InterPro" id="IPR009073">
    <property type="entry name" value="HscB_oligo_C"/>
</dbReference>
<dbReference type="NCBIfam" id="TIGR00714">
    <property type="entry name" value="hscB"/>
    <property type="match status" value="1"/>
</dbReference>
<evidence type="ECO:0000256" key="3">
    <source>
        <dbReference type="ARBA" id="ARBA00025596"/>
    </source>
</evidence>
<dbReference type="CDD" id="cd06257">
    <property type="entry name" value="DnaJ"/>
    <property type="match status" value="1"/>
</dbReference>
<comment type="caution">
    <text evidence="6">The sequence shown here is derived from an EMBL/GenBank/DDBJ whole genome shotgun (WGS) entry which is preliminary data.</text>
</comment>
<dbReference type="SMART" id="SM00271">
    <property type="entry name" value="DnaJ"/>
    <property type="match status" value="1"/>
</dbReference>
<dbReference type="PANTHER" id="PTHR14021">
    <property type="entry name" value="IRON-SULFUR CLUSTER CO-CHAPERONE PROTEIN HSCB"/>
    <property type="match status" value="1"/>
</dbReference>
<dbReference type="InterPro" id="IPR036869">
    <property type="entry name" value="J_dom_sf"/>
</dbReference>
<proteinExistence type="inferred from homology"/>
<dbReference type="GO" id="GO:0051087">
    <property type="term" value="F:protein-folding chaperone binding"/>
    <property type="evidence" value="ECO:0007669"/>
    <property type="project" value="InterPro"/>
</dbReference>
<dbReference type="GO" id="GO:0006457">
    <property type="term" value="P:protein folding"/>
    <property type="evidence" value="ECO:0007669"/>
    <property type="project" value="UniProtKB-UniRule"/>
</dbReference>
<evidence type="ECO:0000259" key="5">
    <source>
        <dbReference type="PROSITE" id="PS50076"/>
    </source>
</evidence>
<sequence>MLDFNRNHFELFGLKPGFAIDAGALEQAYRSIQSEVHPDRFAHAGEAEKRLSMQWTARVNEAYATLRKPFERARYLLELQGIEAMDPNNTRMPPDFLMQQMEWRETLASAQAGKDFAGLQRLEKELRAVAEGLQGELAVLLDERHDYAQAAEVLRKYRFMEKLLAQIDAAYEEIE</sequence>
<dbReference type="NCBIfam" id="NF002935">
    <property type="entry name" value="PRK03578.1"/>
    <property type="match status" value="1"/>
</dbReference>
<organism evidence="6 7">
    <name type="scientific">Sulfuritortus calidifontis</name>
    <dbReference type="NCBI Taxonomy" id="1914471"/>
    <lineage>
        <taxon>Bacteria</taxon>
        <taxon>Pseudomonadati</taxon>
        <taxon>Pseudomonadota</taxon>
        <taxon>Betaproteobacteria</taxon>
        <taxon>Nitrosomonadales</taxon>
        <taxon>Thiobacillaceae</taxon>
        <taxon>Sulfuritortus</taxon>
    </lineage>
</organism>
<evidence type="ECO:0000256" key="1">
    <source>
        <dbReference type="ARBA" id="ARBA00010476"/>
    </source>
</evidence>
<reference evidence="6 7" key="1">
    <citation type="submission" date="2019-03" db="EMBL/GenBank/DDBJ databases">
        <title>Genomic Encyclopedia of Type Strains, Phase IV (KMG-IV): sequencing the most valuable type-strain genomes for metagenomic binning, comparative biology and taxonomic classification.</title>
        <authorList>
            <person name="Goeker M."/>
        </authorList>
    </citation>
    <scope>NUCLEOTIDE SEQUENCE [LARGE SCALE GENOMIC DNA]</scope>
    <source>
        <strain evidence="6 7">DSM 103923</strain>
    </source>
</reference>
<dbReference type="GO" id="GO:0001671">
    <property type="term" value="F:ATPase activator activity"/>
    <property type="evidence" value="ECO:0007669"/>
    <property type="project" value="InterPro"/>
</dbReference>
<dbReference type="PANTHER" id="PTHR14021:SF15">
    <property type="entry name" value="IRON-SULFUR CLUSTER CO-CHAPERONE PROTEIN HSCB"/>
    <property type="match status" value="1"/>
</dbReference>
<dbReference type="OrthoDB" id="287587at2"/>
<dbReference type="PROSITE" id="PS50076">
    <property type="entry name" value="DNAJ_2"/>
    <property type="match status" value="1"/>
</dbReference>
<dbReference type="InterPro" id="IPR036386">
    <property type="entry name" value="HscB_C_sf"/>
</dbReference>
<dbReference type="GO" id="GO:0051259">
    <property type="term" value="P:protein complex oligomerization"/>
    <property type="evidence" value="ECO:0007669"/>
    <property type="project" value="InterPro"/>
</dbReference>
<dbReference type="AlphaFoldDB" id="A0A4R3JUB1"/>
<accession>A0A4R3JUB1</accession>
<dbReference type="InterPro" id="IPR001623">
    <property type="entry name" value="DnaJ_domain"/>
</dbReference>
<dbReference type="Gene3D" id="1.10.287.110">
    <property type="entry name" value="DnaJ domain"/>
    <property type="match status" value="1"/>
</dbReference>
<evidence type="ECO:0000256" key="4">
    <source>
        <dbReference type="HAMAP-Rule" id="MF_00682"/>
    </source>
</evidence>
<dbReference type="RefSeq" id="WP_126463248.1">
    <property type="nucleotide sequence ID" value="NZ_AP018721.1"/>
</dbReference>
<dbReference type="GO" id="GO:1990230">
    <property type="term" value="C:iron-sulfur cluster transfer complex"/>
    <property type="evidence" value="ECO:0007669"/>
    <property type="project" value="TreeGrafter"/>
</dbReference>
<keyword evidence="7" id="KW-1185">Reference proteome</keyword>
<dbReference type="SUPFAM" id="SSF46565">
    <property type="entry name" value="Chaperone J-domain"/>
    <property type="match status" value="1"/>
</dbReference>
<dbReference type="Pfam" id="PF07743">
    <property type="entry name" value="HSCB_C"/>
    <property type="match status" value="1"/>
</dbReference>
<dbReference type="InterPro" id="IPR004640">
    <property type="entry name" value="HscB"/>
</dbReference>
<dbReference type="EMBL" id="SLZY01000010">
    <property type="protein sequence ID" value="TCS71330.1"/>
    <property type="molecule type" value="Genomic_DNA"/>
</dbReference>
<keyword evidence="2 4" id="KW-0143">Chaperone</keyword>
<dbReference type="HAMAP" id="MF_00682">
    <property type="entry name" value="HscB"/>
    <property type="match status" value="1"/>
</dbReference>